<dbReference type="Proteomes" id="UP001243420">
    <property type="component" value="Chromosome"/>
</dbReference>
<reference evidence="1 2" key="1">
    <citation type="submission" date="2023-04" db="EMBL/GenBank/DDBJ databases">
        <title>Jannaschia ovalis sp. nov., a marine bacterium isolated from sea tidal flat.</title>
        <authorList>
            <person name="Kwon D.Y."/>
            <person name="Kim J.-J."/>
        </authorList>
    </citation>
    <scope>NUCLEOTIDE SEQUENCE [LARGE SCALE GENOMIC DNA]</scope>
    <source>
        <strain evidence="1 2">GRR-S6-38</strain>
    </source>
</reference>
<keyword evidence="2" id="KW-1185">Reference proteome</keyword>
<protein>
    <submittedName>
        <fullName evidence="1">ATPase</fullName>
    </submittedName>
</protein>
<sequence length="283" mass="31809">MIYDTPDAWRRAPDKRVTFFGMSGLGKTHLAQILRAQGDWFHYSIDYRIGTAYMGEYINDELKRHAMTVPYLARLLRSDSIHVGANMSFSNLSPLSTYLGKPGDPAKGGLPIEEYARRQALHERAEINALLDTPAFITRAREIYGYGNFVCDTGGSIVEVVDPDDPDDQVMATLARHTLPVWIEGRPDHADTLIARFTRDPKPMCYRPGFLQHHWDRIGGPDTDPDSFMRETYAAAIEAREPRYAKMARWGVKVSSADVEQVRDADDVVALVAEAIARHRAGT</sequence>
<name>A0ABY8LAL0_9RHOB</name>
<dbReference type="InterPro" id="IPR027417">
    <property type="entry name" value="P-loop_NTPase"/>
</dbReference>
<dbReference type="SUPFAM" id="SSF52540">
    <property type="entry name" value="P-loop containing nucleoside triphosphate hydrolases"/>
    <property type="match status" value="1"/>
</dbReference>
<proteinExistence type="predicted"/>
<evidence type="ECO:0000313" key="2">
    <source>
        <dbReference type="Proteomes" id="UP001243420"/>
    </source>
</evidence>
<gene>
    <name evidence="1" type="ORF">P8627_15115</name>
</gene>
<evidence type="ECO:0000313" key="1">
    <source>
        <dbReference type="EMBL" id="WGH78334.1"/>
    </source>
</evidence>
<dbReference type="EMBL" id="CP122537">
    <property type="protein sequence ID" value="WGH78334.1"/>
    <property type="molecule type" value="Genomic_DNA"/>
</dbReference>
<accession>A0ABY8LAL0</accession>
<dbReference type="Gene3D" id="3.40.50.300">
    <property type="entry name" value="P-loop containing nucleotide triphosphate hydrolases"/>
    <property type="match status" value="1"/>
</dbReference>
<organism evidence="1 2">
    <name type="scientific">Jannaschia ovalis</name>
    <dbReference type="NCBI Taxonomy" id="3038773"/>
    <lineage>
        <taxon>Bacteria</taxon>
        <taxon>Pseudomonadati</taxon>
        <taxon>Pseudomonadota</taxon>
        <taxon>Alphaproteobacteria</taxon>
        <taxon>Rhodobacterales</taxon>
        <taxon>Roseobacteraceae</taxon>
        <taxon>Jannaschia</taxon>
    </lineage>
</organism>
<dbReference type="RefSeq" id="WP_279965085.1">
    <property type="nucleotide sequence ID" value="NZ_CP122537.1"/>
</dbReference>